<dbReference type="EMBL" id="LUCS01000018">
    <property type="protein sequence ID" value="KAF6511542.1"/>
    <property type="molecule type" value="Genomic_DNA"/>
</dbReference>
<comment type="caution">
    <text evidence="1">The sequence shown here is derived from an EMBL/GenBank/DDBJ whole genome shotgun (WGS) entry which is preliminary data.</text>
</comment>
<keyword evidence="2" id="KW-1185">Reference proteome</keyword>
<protein>
    <submittedName>
        <fullName evidence="1">Uncharacterized protein</fullName>
    </submittedName>
</protein>
<reference evidence="1 2" key="1">
    <citation type="submission" date="2016-03" db="EMBL/GenBank/DDBJ databases">
        <title>Spore heat resistance.</title>
        <authorList>
            <person name="Boekhorst J."/>
            <person name="Berendsen E.M."/>
            <person name="Wells-Bennik M.H."/>
            <person name="Kuipers O.P."/>
        </authorList>
    </citation>
    <scope>NUCLEOTIDE SEQUENCE [LARGE SCALE GENOMIC DNA]</scope>
    <source>
        <strain evidence="1 2">GS8</strain>
    </source>
</reference>
<organism evidence="1 2">
    <name type="scientific">Geobacillus stearothermophilus</name>
    <name type="common">Bacillus stearothermophilus</name>
    <dbReference type="NCBI Taxonomy" id="1422"/>
    <lineage>
        <taxon>Bacteria</taxon>
        <taxon>Bacillati</taxon>
        <taxon>Bacillota</taxon>
        <taxon>Bacilli</taxon>
        <taxon>Bacillales</taxon>
        <taxon>Anoxybacillaceae</taxon>
        <taxon>Geobacillus</taxon>
    </lineage>
</organism>
<evidence type="ECO:0000313" key="2">
    <source>
        <dbReference type="Proteomes" id="UP000773850"/>
    </source>
</evidence>
<accession>A0ABQ7HHB1</accession>
<gene>
    <name evidence="1" type="ORF">GS8_1118</name>
</gene>
<dbReference type="Proteomes" id="UP000773850">
    <property type="component" value="Unassembled WGS sequence"/>
</dbReference>
<sequence length="220" mass="26027">MRLDPVGYVRHVPNLSDIEKVYFGQSVMNWQNPNLMEREFEAFDQFLRTKDNIKAVRALHAQLVHDQPLPSRFGNVRPIVIGYVLKDGTRLLRRYEVPIEPYMPYFQRIMGSNEYKQQYYLLLRPSYSPIRQVTIRNVETGRPVVVLADPKEIESFVQALKQDLWNEPVEDIIRGGRTWQGDIELLQSDGDSFTVPLSSHSTHVREWLQQRHHWEQIQKR</sequence>
<name>A0ABQ7HHB1_GEOSE</name>
<proteinExistence type="predicted"/>
<evidence type="ECO:0000313" key="1">
    <source>
        <dbReference type="EMBL" id="KAF6511542.1"/>
    </source>
</evidence>